<dbReference type="EMBL" id="JABANM010015526">
    <property type="protein sequence ID" value="KAF4730919.1"/>
    <property type="molecule type" value="Genomic_DNA"/>
</dbReference>
<proteinExistence type="predicted"/>
<dbReference type="AlphaFoldDB" id="A0A7J6SDA3"/>
<protein>
    <submittedName>
        <fullName evidence="2">Uncharacterized protein</fullName>
    </submittedName>
</protein>
<name>A0A7J6SDA3_PEROL</name>
<organism evidence="2 3">
    <name type="scientific">Perkinsus olseni</name>
    <name type="common">Perkinsus atlanticus</name>
    <dbReference type="NCBI Taxonomy" id="32597"/>
    <lineage>
        <taxon>Eukaryota</taxon>
        <taxon>Sar</taxon>
        <taxon>Alveolata</taxon>
        <taxon>Perkinsozoa</taxon>
        <taxon>Perkinsea</taxon>
        <taxon>Perkinsida</taxon>
        <taxon>Perkinsidae</taxon>
        <taxon>Perkinsus</taxon>
    </lineage>
</organism>
<keyword evidence="1" id="KW-0175">Coiled coil</keyword>
<gene>
    <name evidence="2" type="ORF">FOZ62_010100</name>
</gene>
<comment type="caution">
    <text evidence="2">The sequence shown here is derived from an EMBL/GenBank/DDBJ whole genome shotgun (WGS) entry which is preliminary data.</text>
</comment>
<reference evidence="2 3" key="1">
    <citation type="submission" date="2020-04" db="EMBL/GenBank/DDBJ databases">
        <title>Perkinsus olseni comparative genomics.</title>
        <authorList>
            <person name="Bogema D.R."/>
        </authorList>
    </citation>
    <scope>NUCLEOTIDE SEQUENCE [LARGE SCALE GENOMIC DNA]</scope>
    <source>
        <strain evidence="2">ATCC PRA-205</strain>
    </source>
</reference>
<evidence type="ECO:0000313" key="2">
    <source>
        <dbReference type="EMBL" id="KAF4730919.1"/>
    </source>
</evidence>
<dbReference type="Proteomes" id="UP000574390">
    <property type="component" value="Unassembled WGS sequence"/>
</dbReference>
<sequence length="1111" mass="120661">MSSSRRSRVPPQRSPIGFTPANRLRGIFSSQRTFLHTPSKSAAQVRVSSGLTLGNVLSSFSKSQDKYKWLEEAHSALAEPNAWDTVSEGQLKAFAEALESLPTAAVHPADLTPFVATVLPRLGNLSVHATRFLSKRASSWTPDVCQALASWVSEARPPPTVRALEPIIRALPVAPVSCSSAVASLVSAIPALEALRDVVAEYCIVIPTNVKLINAAVEEHFAVEADLLTISIQGAIGHLRSIAEALEGGNSGAALNQHFVALRTHRRLLDKSASAATRDACLVAADAELTDKFIRAVQGLVEVDRSTSAEIHAKLFREITMILVTCFWREILGEELHEISEALPLRRLLLCCHLLSRKCEPQLAGRLILKLLLDEITDDHSDELHKCPSLNEGIPLACALACNGTAWHSELIRWTLCEAVPLRFFAAEVLIYVGDANLDLGDRHARLLAELGRRTAGLAVDRLALAFAALASTRPTIMSCLCYQIEGNISGFTIAVLKLLPDHILSDPALTSAVVSTMGGCDAESVPWLLAMLRPRPCDALRTVAPTLLAEGRVKSSMRLKSGLGRSLVLLTGASAVVPSAAGDRILRALLIFAEKKLSEDREFEASAPWLQLLHILSTCPVHRRLDESRPVIDILARRAGILSDLWLKTTDVVASCEIPAALRVKLAAGWSKAVSSKKGVRSLPSPYKRLKRLLNSENVDLGRIRELASEIATLIARLVAIPSIAILVPSSLEPSPPLVRRFQPWKLTAQQSTNKSVKPLLLRRPSRSAQQILRLQIELRKVRRQRDEDLSALSRRLDDCQSLLIQQSADNDRGLQRAEAASMRLEDVMAARRGAPNLQVDPVPVPSPVALPSLSVQPVVTSIFSPSLLSAIGVEGADSLRWDEGNTRTQPQHLTKVDATSVALEAEVQDLRHIVKRMTEDAEGFSQTVGDLKASLGHQQQLTKQYRDSYERLSSKLNALEADIREEVLGRGNVKSLLCYLEDDDSAQACLALLREGCSEAMSAAAASPQLTNGVSVDVVKASASQNESHKSEDGVVGVQVPLLSKQSTSSGRKAVLAELKKASKSAAEVHSARVLEKPTTRHPAAHNARAVRNFNVKDDYIYNSTVRNS</sequence>
<evidence type="ECO:0000256" key="1">
    <source>
        <dbReference type="SAM" id="Coils"/>
    </source>
</evidence>
<accession>A0A7J6SDA3</accession>
<evidence type="ECO:0000313" key="3">
    <source>
        <dbReference type="Proteomes" id="UP000574390"/>
    </source>
</evidence>
<feature type="coiled-coil region" evidence="1">
    <location>
        <begin position="902"/>
        <end position="964"/>
    </location>
</feature>